<dbReference type="EMBL" id="JAAIUW010000013">
    <property type="protein sequence ID" value="KAF7801570.1"/>
    <property type="molecule type" value="Genomic_DNA"/>
</dbReference>
<dbReference type="Pfam" id="PF14223">
    <property type="entry name" value="Retrotran_gag_2"/>
    <property type="match status" value="1"/>
</dbReference>
<organism evidence="1 2">
    <name type="scientific">Senna tora</name>
    <dbReference type="NCBI Taxonomy" id="362788"/>
    <lineage>
        <taxon>Eukaryota</taxon>
        <taxon>Viridiplantae</taxon>
        <taxon>Streptophyta</taxon>
        <taxon>Embryophyta</taxon>
        <taxon>Tracheophyta</taxon>
        <taxon>Spermatophyta</taxon>
        <taxon>Magnoliopsida</taxon>
        <taxon>eudicotyledons</taxon>
        <taxon>Gunneridae</taxon>
        <taxon>Pentapetalae</taxon>
        <taxon>rosids</taxon>
        <taxon>fabids</taxon>
        <taxon>Fabales</taxon>
        <taxon>Fabaceae</taxon>
        <taxon>Caesalpinioideae</taxon>
        <taxon>Cassia clade</taxon>
        <taxon>Senna</taxon>
    </lineage>
</organism>
<comment type="caution">
    <text evidence="1">The sequence shown here is derived from an EMBL/GenBank/DDBJ whole genome shotgun (WGS) entry which is preliminary data.</text>
</comment>
<protein>
    <submittedName>
        <fullName evidence="1">Cytochrome p450</fullName>
    </submittedName>
</protein>
<dbReference type="Proteomes" id="UP000634136">
    <property type="component" value="Unassembled WGS sequence"/>
</dbReference>
<evidence type="ECO:0000313" key="1">
    <source>
        <dbReference type="EMBL" id="KAF7801570.1"/>
    </source>
</evidence>
<dbReference type="OrthoDB" id="1670072at2759"/>
<sequence length="167" mass="18980">MSDEDWDELDLRVASAIRLCLTKNILANMQGISTAKELWEKLKGLYQAKGISNWLMLKEQFHTLVWLKYMKHILMYKKDTLNFQEVTSKTNSGEKRMKCESQNSMDFVMVTRNGNGGRKNHGKNVTYWKCGKFGHVKKNYPGGASLANGSELDANIVSLVLGEDDLV</sequence>
<reference evidence="1" key="1">
    <citation type="submission" date="2020-09" db="EMBL/GenBank/DDBJ databases">
        <title>Genome-Enabled Discovery of Anthraquinone Biosynthesis in Senna tora.</title>
        <authorList>
            <person name="Kang S.-H."/>
            <person name="Pandey R.P."/>
            <person name="Lee C.-M."/>
            <person name="Sim J.-S."/>
            <person name="Jeong J.-T."/>
            <person name="Choi B.-S."/>
            <person name="Jung M."/>
            <person name="Ginzburg D."/>
            <person name="Zhao K."/>
            <person name="Won S.Y."/>
            <person name="Oh T.-J."/>
            <person name="Yu Y."/>
            <person name="Kim N.-H."/>
            <person name="Lee O.R."/>
            <person name="Lee T.-H."/>
            <person name="Bashyal P."/>
            <person name="Kim T.-S."/>
            <person name="Lee W.-H."/>
            <person name="Kawkins C."/>
            <person name="Kim C.-K."/>
            <person name="Kim J.S."/>
            <person name="Ahn B.O."/>
            <person name="Rhee S.Y."/>
            <person name="Sohng J.K."/>
        </authorList>
    </citation>
    <scope>NUCLEOTIDE SEQUENCE</scope>
    <source>
        <tissue evidence="1">Leaf</tissue>
    </source>
</reference>
<proteinExistence type="predicted"/>
<accession>A0A834SFH4</accession>
<keyword evidence="2" id="KW-1185">Reference proteome</keyword>
<gene>
    <name evidence="1" type="ORF">G2W53_040681</name>
</gene>
<evidence type="ECO:0000313" key="2">
    <source>
        <dbReference type="Proteomes" id="UP000634136"/>
    </source>
</evidence>
<name>A0A834SFH4_9FABA</name>
<dbReference type="AlphaFoldDB" id="A0A834SFH4"/>